<dbReference type="AlphaFoldDB" id="A0A2G9Z0P7"/>
<proteinExistence type="predicted"/>
<organism evidence="1 2">
    <name type="scientific">Candidatus Nealsonbacteria bacterium CG23_combo_of_CG06-09_8_20_14_all_36_12</name>
    <dbReference type="NCBI Taxonomy" id="1974718"/>
    <lineage>
        <taxon>Bacteria</taxon>
        <taxon>Candidatus Nealsoniibacteriota</taxon>
    </lineage>
</organism>
<reference evidence="1 2" key="1">
    <citation type="submission" date="2017-09" db="EMBL/GenBank/DDBJ databases">
        <title>Depth-based differentiation of microbial function through sediment-hosted aquifers and enrichment of novel symbionts in the deep terrestrial subsurface.</title>
        <authorList>
            <person name="Probst A.J."/>
            <person name="Ladd B."/>
            <person name="Jarett J.K."/>
            <person name="Geller-Mcgrath D.E."/>
            <person name="Sieber C.M."/>
            <person name="Emerson J.B."/>
            <person name="Anantharaman K."/>
            <person name="Thomas B.C."/>
            <person name="Malmstrom R."/>
            <person name="Stieglmeier M."/>
            <person name="Klingl A."/>
            <person name="Woyke T."/>
            <person name="Ryan C.M."/>
            <person name="Banfield J.F."/>
        </authorList>
    </citation>
    <scope>NUCLEOTIDE SEQUENCE [LARGE SCALE GENOMIC DNA]</scope>
    <source>
        <strain evidence="1">CG23_combo_of_CG06-09_8_20_14_all_36_12</strain>
    </source>
</reference>
<protein>
    <submittedName>
        <fullName evidence="1">Uncharacterized protein</fullName>
    </submittedName>
</protein>
<accession>A0A2G9Z0P7</accession>
<dbReference type="EMBL" id="PCRS01000009">
    <property type="protein sequence ID" value="PIP25075.1"/>
    <property type="molecule type" value="Genomic_DNA"/>
</dbReference>
<comment type="caution">
    <text evidence="1">The sequence shown here is derived from an EMBL/GenBank/DDBJ whole genome shotgun (WGS) entry which is preliminary data.</text>
</comment>
<dbReference type="Proteomes" id="UP000228681">
    <property type="component" value="Unassembled WGS sequence"/>
</dbReference>
<name>A0A2G9Z0P7_9BACT</name>
<evidence type="ECO:0000313" key="1">
    <source>
        <dbReference type="EMBL" id="PIP25075.1"/>
    </source>
</evidence>
<evidence type="ECO:0000313" key="2">
    <source>
        <dbReference type="Proteomes" id="UP000228681"/>
    </source>
</evidence>
<sequence>MQNRPLSKKEKKRKRIEAGIRIVRTILRMPTTPKDARGFRAEDKVEEALEYFKKKKIIAGFQRSERYSPDDRSGIDFIIKLLTGKILKIDVKNYRWFWVEEKKCQEEGIELLTIWEPDDEKTTREKVKNLILLTYLADLRIEKVREIVFAAIKEKMKPPRRNDKILSWLKRKVVS</sequence>
<gene>
    <name evidence="1" type="ORF">COX34_00675</name>
</gene>